<evidence type="ECO:0000313" key="3">
    <source>
        <dbReference type="Proteomes" id="UP000032141"/>
    </source>
</evidence>
<reference evidence="2 3" key="1">
    <citation type="journal article" date="2014" name="Genome Biol.">
        <title>Transcriptome and methylome profiling reveals relics of genome dominance in the mesopolyploid Brassica oleracea.</title>
        <authorList>
            <person name="Parkin I.A."/>
            <person name="Koh C."/>
            <person name="Tang H."/>
            <person name="Robinson S.J."/>
            <person name="Kagale S."/>
            <person name="Clarke W.E."/>
            <person name="Town C.D."/>
            <person name="Nixon J."/>
            <person name="Krishnakumar V."/>
            <person name="Bidwell S.L."/>
            <person name="Denoeud F."/>
            <person name="Belcram H."/>
            <person name="Links M.G."/>
            <person name="Just J."/>
            <person name="Clarke C."/>
            <person name="Bender T."/>
            <person name="Huebert T."/>
            <person name="Mason A.S."/>
            <person name="Pires J.C."/>
            <person name="Barker G."/>
            <person name="Moore J."/>
            <person name="Walley P.G."/>
            <person name="Manoli S."/>
            <person name="Batley J."/>
            <person name="Edwards D."/>
            <person name="Nelson M.N."/>
            <person name="Wang X."/>
            <person name="Paterson A.H."/>
            <person name="King G."/>
            <person name="Bancroft I."/>
            <person name="Chalhoub B."/>
            <person name="Sharpe A.G."/>
        </authorList>
    </citation>
    <scope>NUCLEOTIDE SEQUENCE</scope>
    <source>
        <strain evidence="2 3">cv. TO1000</strain>
    </source>
</reference>
<feature type="compositionally biased region" description="Polar residues" evidence="1">
    <location>
        <begin position="169"/>
        <end position="178"/>
    </location>
</feature>
<dbReference type="Gramene" id="Bo8g052870.1">
    <property type="protein sequence ID" value="Bo8g052870.1"/>
    <property type="gene ID" value="Bo8g052870"/>
</dbReference>
<sequence length="413" mass="45641">MEYNPFTQSSNFVGLLNSQQSISFGNYENSNPTSLQVPTLVTDDIVVGNNQKSGAFWTRIAAYYAASPKVAGCEGREPGHCKQRWHRINDLVCKFCGTYEAATREKSSGCNENDVLKRAHEIYYNNYKKKFTLEHDWVELRNDQKWSDLSTVKNEGNSRKRKGDECEDSATSQATQNKHPPGVKAANASGKTPMVQENAVNEFEKMWSIRQQDLVVKERLSKMSLLEGLIAKQEPLAEDEACLKKKLIMCNSGALEKYHGVSAVFLSSGLVSLVLESSVTSLVVLEYCVTSLGFLCHESCVLESCLQRDDLGRRSLSPLQKCTAAIRVMAYGNAADAVDEYLRLGATTTRSSLENFVEGIISITLPQGPKAVLFAHVKKLSEKMSSVLGVLQARFAIVTNPALFGIKSKLGKL</sequence>
<organism evidence="2 3">
    <name type="scientific">Brassica oleracea var. oleracea</name>
    <dbReference type="NCBI Taxonomy" id="109376"/>
    <lineage>
        <taxon>Eukaryota</taxon>
        <taxon>Viridiplantae</taxon>
        <taxon>Streptophyta</taxon>
        <taxon>Embryophyta</taxon>
        <taxon>Tracheophyta</taxon>
        <taxon>Spermatophyta</taxon>
        <taxon>Magnoliopsida</taxon>
        <taxon>eudicotyledons</taxon>
        <taxon>Gunneridae</taxon>
        <taxon>Pentapetalae</taxon>
        <taxon>rosids</taxon>
        <taxon>malvids</taxon>
        <taxon>Brassicales</taxon>
        <taxon>Brassicaceae</taxon>
        <taxon>Brassiceae</taxon>
        <taxon>Brassica</taxon>
    </lineage>
</organism>
<name>A0A0D3DN65_BRAOL</name>
<dbReference type="PANTHER" id="PTHR45023">
    <property type="match status" value="1"/>
</dbReference>
<reference evidence="2" key="2">
    <citation type="submission" date="2015-03" db="UniProtKB">
        <authorList>
            <consortium name="EnsemblPlants"/>
        </authorList>
    </citation>
    <scope>IDENTIFICATION</scope>
</reference>
<keyword evidence="3" id="KW-1185">Reference proteome</keyword>
<dbReference type="AlphaFoldDB" id="A0A0D3DN65"/>
<protein>
    <recommendedName>
        <fullName evidence="4">No apical meristem-associated C-terminal domain-containing protein</fullName>
    </recommendedName>
</protein>
<accession>A0A0D3DN65</accession>
<dbReference type="EnsemblPlants" id="Bo8g052870.1">
    <property type="protein sequence ID" value="Bo8g052870.1"/>
    <property type="gene ID" value="Bo8g052870"/>
</dbReference>
<evidence type="ECO:0000313" key="2">
    <source>
        <dbReference type="EnsemblPlants" id="Bo8g052870.1"/>
    </source>
</evidence>
<evidence type="ECO:0008006" key="4">
    <source>
        <dbReference type="Google" id="ProtNLM"/>
    </source>
</evidence>
<evidence type="ECO:0000256" key="1">
    <source>
        <dbReference type="SAM" id="MobiDB-lite"/>
    </source>
</evidence>
<dbReference type="HOGENOM" id="CLU_012390_5_3_1"/>
<dbReference type="PANTHER" id="PTHR45023:SF4">
    <property type="entry name" value="GLYCINE-RICH PROTEIN-RELATED"/>
    <property type="match status" value="1"/>
</dbReference>
<dbReference type="Proteomes" id="UP000032141">
    <property type="component" value="Chromosome C8"/>
</dbReference>
<feature type="region of interest" description="Disordered" evidence="1">
    <location>
        <begin position="151"/>
        <end position="191"/>
    </location>
</feature>
<proteinExistence type="predicted"/>
<dbReference type="STRING" id="109376.A0A0D3DN65"/>